<dbReference type="PRINTS" id="PR00723">
    <property type="entry name" value="SUBTILISIN"/>
</dbReference>
<dbReference type="InterPro" id="IPR022398">
    <property type="entry name" value="Peptidase_S8_His-AS"/>
</dbReference>
<dbReference type="Gene3D" id="3.40.50.200">
    <property type="entry name" value="Peptidase S8/S53 domain"/>
    <property type="match status" value="1"/>
</dbReference>
<keyword evidence="3 5" id="KW-0378">Hydrolase</keyword>
<comment type="caution">
    <text evidence="10">The sequence shown here is derived from an EMBL/GenBank/DDBJ whole genome shotgun (WGS) entry which is preliminary data.</text>
</comment>
<keyword evidence="4 5" id="KW-0720">Serine protease</keyword>
<dbReference type="PROSITE" id="PS00138">
    <property type="entry name" value="SUBTILASE_SER"/>
    <property type="match status" value="1"/>
</dbReference>
<dbReference type="InterPro" id="IPR036852">
    <property type="entry name" value="Peptidase_S8/S53_dom_sf"/>
</dbReference>
<dbReference type="AlphaFoldDB" id="A0A853DWS8"/>
<reference evidence="10 11" key="1">
    <citation type="submission" date="2020-07" db="EMBL/GenBank/DDBJ databases">
        <title>Sequencing the genomes of 1000 actinobacteria strains.</title>
        <authorList>
            <person name="Klenk H.-P."/>
        </authorList>
    </citation>
    <scope>NUCLEOTIDE SEQUENCE [LARGE SCALE GENOMIC DNA]</scope>
    <source>
        <strain evidence="10 11">DSM 15166</strain>
    </source>
</reference>
<evidence type="ECO:0000256" key="8">
    <source>
        <dbReference type="SAM" id="SignalP"/>
    </source>
</evidence>
<evidence type="ECO:0000256" key="1">
    <source>
        <dbReference type="ARBA" id="ARBA00011073"/>
    </source>
</evidence>
<evidence type="ECO:0000313" key="11">
    <source>
        <dbReference type="Proteomes" id="UP000521075"/>
    </source>
</evidence>
<keyword evidence="7" id="KW-0812">Transmembrane</keyword>
<keyword evidence="7" id="KW-0472">Membrane</keyword>
<dbReference type="Pfam" id="PF00082">
    <property type="entry name" value="Peptidase_S8"/>
    <property type="match status" value="1"/>
</dbReference>
<dbReference type="PROSITE" id="PS51892">
    <property type="entry name" value="SUBTILASE"/>
    <property type="match status" value="1"/>
</dbReference>
<dbReference type="GO" id="GO:0006508">
    <property type="term" value="P:proteolysis"/>
    <property type="evidence" value="ECO:0007669"/>
    <property type="project" value="UniProtKB-KW"/>
</dbReference>
<dbReference type="RefSeq" id="WP_425485033.1">
    <property type="nucleotide sequence ID" value="NZ_BAAAHA010000001.1"/>
</dbReference>
<organism evidence="10 11">
    <name type="scientific">Leifsonia naganoensis</name>
    <dbReference type="NCBI Taxonomy" id="150025"/>
    <lineage>
        <taxon>Bacteria</taxon>
        <taxon>Bacillati</taxon>
        <taxon>Actinomycetota</taxon>
        <taxon>Actinomycetes</taxon>
        <taxon>Micrococcales</taxon>
        <taxon>Microbacteriaceae</taxon>
        <taxon>Leifsonia</taxon>
    </lineage>
</organism>
<feature type="active site" description="Charge relay system" evidence="5">
    <location>
        <position position="83"/>
    </location>
</feature>
<dbReference type="PANTHER" id="PTHR43806">
    <property type="entry name" value="PEPTIDASE S8"/>
    <property type="match status" value="1"/>
</dbReference>
<feature type="signal peptide" evidence="8">
    <location>
        <begin position="1"/>
        <end position="50"/>
    </location>
</feature>
<keyword evidence="8" id="KW-0732">Signal</keyword>
<dbReference type="PANTHER" id="PTHR43806:SF11">
    <property type="entry name" value="CEREVISIN-RELATED"/>
    <property type="match status" value="1"/>
</dbReference>
<evidence type="ECO:0000259" key="9">
    <source>
        <dbReference type="Pfam" id="PF00082"/>
    </source>
</evidence>
<evidence type="ECO:0000256" key="6">
    <source>
        <dbReference type="SAM" id="MobiDB-lite"/>
    </source>
</evidence>
<evidence type="ECO:0000256" key="4">
    <source>
        <dbReference type="ARBA" id="ARBA00022825"/>
    </source>
</evidence>
<keyword evidence="11" id="KW-1185">Reference proteome</keyword>
<protein>
    <submittedName>
        <fullName evidence="10">Type VII secretion-associated serine protease mycosin</fullName>
    </submittedName>
</protein>
<feature type="domain" description="Peptidase S8/S53" evidence="9">
    <location>
        <begin position="74"/>
        <end position="334"/>
    </location>
</feature>
<accession>A0A853DWS8</accession>
<dbReference type="InterPro" id="IPR015500">
    <property type="entry name" value="Peptidase_S8_subtilisin-rel"/>
</dbReference>
<proteinExistence type="inferred from homology"/>
<sequence length="442" mass="45057">MSAGQGGGRAHRGGARRGTGTGLAVRMRRSAAVIAAALALTLVAPAPAQADQVRDLEYWLTDYGFTTAWQTTRGAGVKVAVIDTGVDGSVPDLAGALGAGTDVSGVGAANGQKPLGDGDAANHGTWVASLLAGRGTGDGNGVLGAAPEATILPASVALGKAMGPIGSDEQIAQAIHWAVDNGATVINMSLTRNTLDWPTSWDDAFQYAFQHDVVIVAAAGNRGSGTTEVGAPATIPGVLTVAGVDRQGQASFDASSQGITIGVSAPSEQLVGANPGGGYVQWEGTSGAAPLVSGAVALVRAAHPELKAADVIERIIKTARPAGGSVPSPIYGFGLLDAAAAVTASVPHVTANPMGDLSEWIRVHRRAETTATPAPTSDPQAIPAPAKLTPERAVEWTRFFWPQWSVLTTFWIPFALITGFVALAALGGVGAWLHFRRRVRRG</sequence>
<feature type="chain" id="PRO_5032436909" evidence="8">
    <location>
        <begin position="51"/>
        <end position="442"/>
    </location>
</feature>
<name>A0A853DWS8_9MICO</name>
<dbReference type="InterPro" id="IPR000209">
    <property type="entry name" value="Peptidase_S8/S53_dom"/>
</dbReference>
<dbReference type="Proteomes" id="UP000521075">
    <property type="component" value="Unassembled WGS sequence"/>
</dbReference>
<dbReference type="SUPFAM" id="SSF52743">
    <property type="entry name" value="Subtilisin-like"/>
    <property type="match status" value="1"/>
</dbReference>
<comment type="similarity">
    <text evidence="1 5">Belongs to the peptidase S8 family.</text>
</comment>
<evidence type="ECO:0000256" key="7">
    <source>
        <dbReference type="SAM" id="Phobius"/>
    </source>
</evidence>
<keyword evidence="2 5" id="KW-0645">Protease</keyword>
<evidence type="ECO:0000256" key="2">
    <source>
        <dbReference type="ARBA" id="ARBA00022670"/>
    </source>
</evidence>
<dbReference type="PROSITE" id="PS00137">
    <property type="entry name" value="SUBTILASE_HIS"/>
    <property type="match status" value="1"/>
</dbReference>
<feature type="region of interest" description="Disordered" evidence="6">
    <location>
        <begin position="1"/>
        <end position="21"/>
    </location>
</feature>
<evidence type="ECO:0000256" key="5">
    <source>
        <dbReference type="PROSITE-ProRule" id="PRU01240"/>
    </source>
</evidence>
<dbReference type="InterPro" id="IPR050131">
    <property type="entry name" value="Peptidase_S8_subtilisin-like"/>
</dbReference>
<dbReference type="EMBL" id="JACCHJ010000001">
    <property type="protein sequence ID" value="NYK11201.1"/>
    <property type="molecule type" value="Genomic_DNA"/>
</dbReference>
<keyword evidence="7" id="KW-1133">Transmembrane helix</keyword>
<dbReference type="InterPro" id="IPR023828">
    <property type="entry name" value="Peptidase_S8_Ser-AS"/>
</dbReference>
<feature type="active site" description="Charge relay system" evidence="5">
    <location>
        <position position="123"/>
    </location>
</feature>
<evidence type="ECO:0000256" key="3">
    <source>
        <dbReference type="ARBA" id="ARBA00022801"/>
    </source>
</evidence>
<gene>
    <name evidence="10" type="ORF">HNR14_003082</name>
</gene>
<evidence type="ECO:0000313" key="10">
    <source>
        <dbReference type="EMBL" id="NYK11201.1"/>
    </source>
</evidence>
<dbReference type="GO" id="GO:0004252">
    <property type="term" value="F:serine-type endopeptidase activity"/>
    <property type="evidence" value="ECO:0007669"/>
    <property type="project" value="UniProtKB-UniRule"/>
</dbReference>
<feature type="active site" description="Charge relay system" evidence="5">
    <location>
        <position position="286"/>
    </location>
</feature>
<feature type="transmembrane region" description="Helical" evidence="7">
    <location>
        <begin position="410"/>
        <end position="433"/>
    </location>
</feature>